<dbReference type="PROSITE" id="PS51387">
    <property type="entry name" value="FAD_PCMH"/>
    <property type="match status" value="1"/>
</dbReference>
<dbReference type="Gene3D" id="3.90.78.10">
    <property type="entry name" value="UDP-N-acetylenolpyruvoylglucosamine reductase, C-terminal domain"/>
    <property type="match status" value="1"/>
</dbReference>
<evidence type="ECO:0000259" key="18">
    <source>
        <dbReference type="PROSITE" id="PS51387"/>
    </source>
</evidence>
<evidence type="ECO:0000256" key="4">
    <source>
        <dbReference type="ARBA" id="ARBA00004752"/>
    </source>
</evidence>
<keyword evidence="11 17" id="KW-0133">Cell shape</keyword>
<keyword evidence="20" id="KW-1185">Reference proteome</keyword>
<dbReference type="NCBIfam" id="TIGR00179">
    <property type="entry name" value="murB"/>
    <property type="match status" value="1"/>
</dbReference>
<feature type="domain" description="FAD-binding PCMH-type" evidence="18">
    <location>
        <begin position="37"/>
        <end position="207"/>
    </location>
</feature>
<dbReference type="InterPro" id="IPR036635">
    <property type="entry name" value="MurB_C_sf"/>
</dbReference>
<dbReference type="PANTHER" id="PTHR21071">
    <property type="entry name" value="UDP-N-ACETYLENOLPYRUVOYLGLUCOSAMINE REDUCTASE"/>
    <property type="match status" value="1"/>
</dbReference>
<organism evidence="19 20">
    <name type="scientific">Saccharothrix yanglingensis</name>
    <dbReference type="NCBI Taxonomy" id="659496"/>
    <lineage>
        <taxon>Bacteria</taxon>
        <taxon>Bacillati</taxon>
        <taxon>Actinomycetota</taxon>
        <taxon>Actinomycetes</taxon>
        <taxon>Pseudonocardiales</taxon>
        <taxon>Pseudonocardiaceae</taxon>
        <taxon>Saccharothrix</taxon>
    </lineage>
</organism>
<evidence type="ECO:0000256" key="8">
    <source>
        <dbReference type="ARBA" id="ARBA00022630"/>
    </source>
</evidence>
<comment type="catalytic activity">
    <reaction evidence="16 17">
        <text>UDP-N-acetyl-alpha-D-muramate + NADP(+) = UDP-N-acetyl-3-O-(1-carboxyvinyl)-alpha-D-glucosamine + NADPH + H(+)</text>
        <dbReference type="Rhea" id="RHEA:12248"/>
        <dbReference type="ChEBI" id="CHEBI:15378"/>
        <dbReference type="ChEBI" id="CHEBI:57783"/>
        <dbReference type="ChEBI" id="CHEBI:58349"/>
        <dbReference type="ChEBI" id="CHEBI:68483"/>
        <dbReference type="ChEBI" id="CHEBI:70757"/>
        <dbReference type="EC" id="1.3.1.98"/>
    </reaction>
</comment>
<evidence type="ECO:0000256" key="14">
    <source>
        <dbReference type="ARBA" id="ARBA00023306"/>
    </source>
</evidence>
<keyword evidence="7 17" id="KW-0132">Cell division</keyword>
<dbReference type="InterPro" id="IPR003170">
    <property type="entry name" value="MurB"/>
</dbReference>
<dbReference type="InterPro" id="IPR016167">
    <property type="entry name" value="FAD-bd_PCMH_sub1"/>
</dbReference>
<evidence type="ECO:0000256" key="1">
    <source>
        <dbReference type="ARBA" id="ARBA00001974"/>
    </source>
</evidence>
<comment type="function">
    <text evidence="2 17">Cell wall formation.</text>
</comment>
<sequence>MRRAMSRRLPLTPVTTPLSSAQVRARVPLAECTTLRLGGPAARFTRATTAAELVETVRALDAAGDPVLLLGGGSNLVVADAGFAGTAVQVGTSGRRLDPLGDGLVQLTVEAGEDWDSVVAEAVAQGLGGLECLSGIPGLVGATPVQNVGAYGVEISQVLTSIDLLDRRTGRVQQMPADGLGLAYRTSVLKGTDRAVVLRARFALTAGGQSAPIRYAELARVLGVAQGDRVPVDAAREAVLDLRRGKGMVLDPADHDTWSAGSFFTNPLLDDSTLAGVLIRIAERLGPHVDVPTYPAGPGFAKLSAAWLIERAGFTKGHPGHRVALSSKHTLALTNRGGASTEDLLDLAREVRDGVRTAFGVELHPEPVMVGCGLG</sequence>
<keyword evidence="14 17" id="KW-0131">Cell cycle</keyword>
<dbReference type="HAMAP" id="MF_00037">
    <property type="entry name" value="MurB"/>
    <property type="match status" value="1"/>
</dbReference>
<keyword evidence="12 17" id="KW-0573">Peptidoglycan synthesis</keyword>
<dbReference type="InterPro" id="IPR011601">
    <property type="entry name" value="MurB_C"/>
</dbReference>
<protein>
    <recommendedName>
        <fullName evidence="17">UDP-N-acetylenolpyruvoylglucosamine reductase</fullName>
        <ecNumber evidence="17">1.3.1.98</ecNumber>
    </recommendedName>
    <alternativeName>
        <fullName evidence="17">UDP-N-acetylmuramate dehydrogenase</fullName>
    </alternativeName>
</protein>
<keyword evidence="13 17" id="KW-0560">Oxidoreductase</keyword>
<feature type="active site" description="Proton donor" evidence="17">
    <location>
        <position position="262"/>
    </location>
</feature>
<dbReference type="InterPro" id="IPR016169">
    <property type="entry name" value="FAD-bd_PCMH_sub2"/>
</dbReference>
<evidence type="ECO:0000256" key="16">
    <source>
        <dbReference type="ARBA" id="ARBA00048914"/>
    </source>
</evidence>
<dbReference type="InterPro" id="IPR016166">
    <property type="entry name" value="FAD-bd_PCMH"/>
</dbReference>
<gene>
    <name evidence="17" type="primary">murB</name>
    <name evidence="19" type="ORF">CKY47_01735</name>
</gene>
<evidence type="ECO:0000256" key="13">
    <source>
        <dbReference type="ARBA" id="ARBA00023002"/>
    </source>
</evidence>
<dbReference type="EC" id="1.3.1.98" evidence="17"/>
<evidence type="ECO:0000256" key="11">
    <source>
        <dbReference type="ARBA" id="ARBA00022960"/>
    </source>
</evidence>
<evidence type="ECO:0000313" key="19">
    <source>
        <dbReference type="EMBL" id="MDQ2582727.1"/>
    </source>
</evidence>
<feature type="active site" evidence="17">
    <location>
        <position position="185"/>
    </location>
</feature>
<evidence type="ECO:0000256" key="10">
    <source>
        <dbReference type="ARBA" id="ARBA00022857"/>
    </source>
</evidence>
<evidence type="ECO:0000256" key="17">
    <source>
        <dbReference type="HAMAP-Rule" id="MF_00037"/>
    </source>
</evidence>
<proteinExistence type="inferred from homology"/>
<evidence type="ECO:0000256" key="9">
    <source>
        <dbReference type="ARBA" id="ARBA00022827"/>
    </source>
</evidence>
<comment type="subcellular location">
    <subcellularLocation>
        <location evidence="3 17">Cytoplasm</location>
    </subcellularLocation>
</comment>
<keyword evidence="6 17" id="KW-0963">Cytoplasm</keyword>
<evidence type="ECO:0000256" key="7">
    <source>
        <dbReference type="ARBA" id="ARBA00022618"/>
    </source>
</evidence>
<dbReference type="Pfam" id="PF02873">
    <property type="entry name" value="MurB_C"/>
    <property type="match status" value="1"/>
</dbReference>
<evidence type="ECO:0000256" key="15">
    <source>
        <dbReference type="ARBA" id="ARBA00023316"/>
    </source>
</evidence>
<keyword evidence="8 17" id="KW-0285">Flavoprotein</keyword>
<dbReference type="RefSeq" id="WP_306743806.1">
    <property type="nucleotide sequence ID" value="NZ_NSDM01000001.1"/>
</dbReference>
<comment type="pathway">
    <text evidence="4 17">Cell wall biogenesis; peptidoglycan biosynthesis.</text>
</comment>
<evidence type="ECO:0000256" key="12">
    <source>
        <dbReference type="ARBA" id="ARBA00022984"/>
    </source>
</evidence>
<feature type="active site" evidence="17">
    <location>
        <position position="366"/>
    </location>
</feature>
<dbReference type="InterPro" id="IPR036318">
    <property type="entry name" value="FAD-bd_PCMH-like_sf"/>
</dbReference>
<dbReference type="Pfam" id="PF01565">
    <property type="entry name" value="FAD_binding_4"/>
    <property type="match status" value="1"/>
</dbReference>
<dbReference type="Proteomes" id="UP001225605">
    <property type="component" value="Unassembled WGS sequence"/>
</dbReference>
<evidence type="ECO:0000256" key="6">
    <source>
        <dbReference type="ARBA" id="ARBA00022490"/>
    </source>
</evidence>
<keyword evidence="15 17" id="KW-0961">Cell wall biogenesis/degradation</keyword>
<dbReference type="Gene3D" id="3.30.43.10">
    <property type="entry name" value="Uridine Diphospho-n-acetylenolpyruvylglucosamine Reductase, domain 2"/>
    <property type="match status" value="1"/>
</dbReference>
<comment type="caution">
    <text evidence="19">The sequence shown here is derived from an EMBL/GenBank/DDBJ whole genome shotgun (WGS) entry which is preliminary data.</text>
</comment>
<keyword evidence="9 17" id="KW-0274">FAD</keyword>
<evidence type="ECO:0000256" key="3">
    <source>
        <dbReference type="ARBA" id="ARBA00004496"/>
    </source>
</evidence>
<reference evidence="19 20" key="1">
    <citation type="submission" date="2017-06" db="EMBL/GenBank/DDBJ databases">
        <title>Cultured bacterium strain Saccharothrix yanglingensis Hhs.015.</title>
        <authorList>
            <person name="Xia Y."/>
        </authorList>
    </citation>
    <scope>NUCLEOTIDE SEQUENCE [LARGE SCALE GENOMIC DNA]</scope>
    <source>
        <strain evidence="19 20">Hhs.015</strain>
    </source>
</reference>
<dbReference type="SUPFAM" id="SSF56194">
    <property type="entry name" value="Uridine diphospho-N-Acetylenolpyruvylglucosamine reductase, MurB, C-terminal domain"/>
    <property type="match status" value="1"/>
</dbReference>
<name>A0ABU0WSA7_9PSEU</name>
<dbReference type="InterPro" id="IPR006094">
    <property type="entry name" value="Oxid_FAD_bind_N"/>
</dbReference>
<comment type="cofactor">
    <cofactor evidence="1 17">
        <name>FAD</name>
        <dbReference type="ChEBI" id="CHEBI:57692"/>
    </cofactor>
</comment>
<evidence type="ECO:0000313" key="20">
    <source>
        <dbReference type="Proteomes" id="UP001225605"/>
    </source>
</evidence>
<comment type="similarity">
    <text evidence="5 17">Belongs to the MurB family.</text>
</comment>
<evidence type="ECO:0000256" key="2">
    <source>
        <dbReference type="ARBA" id="ARBA00003921"/>
    </source>
</evidence>
<dbReference type="SUPFAM" id="SSF56176">
    <property type="entry name" value="FAD-binding/transporter-associated domain-like"/>
    <property type="match status" value="1"/>
</dbReference>
<dbReference type="EMBL" id="NSDM01000001">
    <property type="protein sequence ID" value="MDQ2582727.1"/>
    <property type="molecule type" value="Genomic_DNA"/>
</dbReference>
<evidence type="ECO:0000256" key="5">
    <source>
        <dbReference type="ARBA" id="ARBA00010485"/>
    </source>
</evidence>
<dbReference type="NCBIfam" id="NF010478">
    <property type="entry name" value="PRK13903.1"/>
    <property type="match status" value="1"/>
</dbReference>
<dbReference type="PANTHER" id="PTHR21071:SF4">
    <property type="entry name" value="UDP-N-ACETYLENOLPYRUVOYLGLUCOSAMINE REDUCTASE"/>
    <property type="match status" value="1"/>
</dbReference>
<accession>A0ABU0WSA7</accession>
<dbReference type="Gene3D" id="3.30.465.10">
    <property type="match status" value="1"/>
</dbReference>
<keyword evidence="10 17" id="KW-0521">NADP</keyword>